<name>A0A4R0WZ38_9BURK</name>
<feature type="non-terminal residue" evidence="1">
    <location>
        <position position="1"/>
    </location>
</feature>
<comment type="caution">
    <text evidence="1">The sequence shown here is derived from an EMBL/GenBank/DDBJ whole genome shotgun (WGS) entry which is preliminary data.</text>
</comment>
<keyword evidence="2" id="KW-1185">Reference proteome</keyword>
<gene>
    <name evidence="1" type="ORF">BZM27_52990</name>
</gene>
<evidence type="ECO:0000313" key="2">
    <source>
        <dbReference type="Proteomes" id="UP000294200"/>
    </source>
</evidence>
<dbReference type="Proteomes" id="UP000294200">
    <property type="component" value="Unassembled WGS sequence"/>
</dbReference>
<proteinExistence type="predicted"/>
<reference evidence="1 2" key="1">
    <citation type="submission" date="2017-02" db="EMBL/GenBank/DDBJ databases">
        <title>Paraburkholderia sophoroidis sp. nov. and Paraburkholderia steynii sp. nov. rhizobial symbionts of the fynbos legume Hypocalyptus sophoroides.</title>
        <authorList>
            <person name="Steenkamp E.T."/>
            <person name="Beukes C.W."/>
            <person name="Van Zyl E."/>
            <person name="Avontuur J."/>
            <person name="Chan W.Y."/>
            <person name="Hassen A."/>
            <person name="Palmer M."/>
            <person name="Mthombeni L."/>
            <person name="Phalane F."/>
            <person name="Sereme K."/>
            <person name="Venter S.N."/>
        </authorList>
    </citation>
    <scope>NUCLEOTIDE SEQUENCE [LARGE SCALE GENOMIC DNA]</scope>
    <source>
        <strain evidence="1 2">HC1.1ba</strain>
    </source>
</reference>
<dbReference type="AlphaFoldDB" id="A0A4R0WZ38"/>
<organism evidence="1 2">
    <name type="scientific">Paraburkholderia steynii</name>
    <dbReference type="NCBI Taxonomy" id="1245441"/>
    <lineage>
        <taxon>Bacteria</taxon>
        <taxon>Pseudomonadati</taxon>
        <taxon>Pseudomonadota</taxon>
        <taxon>Betaproteobacteria</taxon>
        <taxon>Burkholderiales</taxon>
        <taxon>Burkholderiaceae</taxon>
        <taxon>Paraburkholderia</taxon>
    </lineage>
</organism>
<evidence type="ECO:0000313" key="1">
    <source>
        <dbReference type="EMBL" id="TCG02824.1"/>
    </source>
</evidence>
<sequence length="94" mass="10305">FSDRGFQRYELPRGAGKIASADTFHLFGPIQEDLKDLGLDLPNIHHEGILPSVAAADFGAYDGFVFTRMFEGMPNIVLEMSQHAIPLILAMSVA</sequence>
<dbReference type="EMBL" id="MWML01000712">
    <property type="protein sequence ID" value="TCG02824.1"/>
    <property type="molecule type" value="Genomic_DNA"/>
</dbReference>
<protein>
    <submittedName>
        <fullName evidence="1">Uncharacterized protein</fullName>
    </submittedName>
</protein>
<accession>A0A4R0WZ38</accession>